<dbReference type="RefSeq" id="WP_216083556.1">
    <property type="nucleotide sequence ID" value="NZ_CACTIB010000031.1"/>
</dbReference>
<sequence length="263" mass="29576">MDPTKLAVGAGATVLAVGGSYGISALFKNIPPMPDEHTTVSENTSNFSSTYTSPKFGHAYGKYLVDPTKNQKWWEWSFNYLLSKAESLSSEFQKVKNAYSSDSNSDAHLNKVCETAFKLDKTDLEVDNKSQYLDNVWRFCSLALNKPVTIEKSQDKDSYSSPASPEKIGHKHKSTLISIKNPDNDRFWELRDKEFFEATGAKSGSQAEENSFFKKFYETNHTKKENRPSLKSKCQAAYEQEDNDSTSTETQAKTSEVTKFCAL</sequence>
<evidence type="ECO:0000313" key="3">
    <source>
        <dbReference type="Proteomes" id="UP000324831"/>
    </source>
</evidence>
<accession>A0A478FR71</accession>
<reference evidence="2 3" key="1">
    <citation type="submission" date="2019-01" db="EMBL/GenBank/DDBJ databases">
        <title>Draft genome sequences of Candidatus Mycoplasma haemohominis SWG34-3 identified from a patient with pyrexia, anemia and liver dysfunction.</title>
        <authorList>
            <person name="Sekizuka T."/>
            <person name="Hattori N."/>
            <person name="Katano H."/>
            <person name="Takuma T."/>
            <person name="Ito T."/>
            <person name="Arai N."/>
            <person name="Yanai R."/>
            <person name="Ishii S."/>
            <person name="Miura Y."/>
            <person name="Tokunaga T."/>
            <person name="Watanabe H."/>
            <person name="Nomura N."/>
            <person name="Eguchi J."/>
            <person name="Arai T."/>
            <person name="Hasegawa H."/>
            <person name="Nakamaki T."/>
            <person name="Wakita T."/>
            <person name="Niki Y."/>
            <person name="Kuroda M."/>
        </authorList>
    </citation>
    <scope>NUCLEOTIDE SEQUENCE [LARGE SCALE GENOMIC DNA]</scope>
    <source>
        <strain evidence="2">SWG34-3</strain>
    </source>
</reference>
<evidence type="ECO:0000313" key="2">
    <source>
        <dbReference type="EMBL" id="GCE63494.1"/>
    </source>
</evidence>
<dbReference type="EMBL" id="BIMN01000002">
    <property type="protein sequence ID" value="GCE63494.1"/>
    <property type="molecule type" value="Genomic_DNA"/>
</dbReference>
<feature type="region of interest" description="Disordered" evidence="1">
    <location>
        <begin position="153"/>
        <end position="173"/>
    </location>
</feature>
<comment type="caution">
    <text evidence="2">The sequence shown here is derived from an EMBL/GenBank/DDBJ whole genome shotgun (WGS) entry which is preliminary data.</text>
</comment>
<name>A0A478FR71_9MOLU</name>
<feature type="region of interest" description="Disordered" evidence="1">
    <location>
        <begin position="222"/>
        <end position="254"/>
    </location>
</feature>
<protein>
    <submittedName>
        <fullName evidence="2">Uncharacterized protein</fullName>
    </submittedName>
</protein>
<organism evidence="2 3">
    <name type="scientific">Candidatus Mycoplasma haematohominis</name>
    <dbReference type="NCBI Taxonomy" id="1494318"/>
    <lineage>
        <taxon>Bacteria</taxon>
        <taxon>Bacillati</taxon>
        <taxon>Mycoplasmatota</taxon>
        <taxon>Mollicutes</taxon>
        <taxon>Mycoplasmataceae</taxon>
        <taxon>Mycoplasma</taxon>
    </lineage>
</organism>
<gene>
    <name evidence="2" type="ORF">MHSWG343_04910</name>
</gene>
<dbReference type="AlphaFoldDB" id="A0A478FR71"/>
<proteinExistence type="predicted"/>
<feature type="compositionally biased region" description="Polar residues" evidence="1">
    <location>
        <begin position="245"/>
        <end position="254"/>
    </location>
</feature>
<evidence type="ECO:0000256" key="1">
    <source>
        <dbReference type="SAM" id="MobiDB-lite"/>
    </source>
</evidence>
<dbReference type="Proteomes" id="UP000324831">
    <property type="component" value="Unassembled WGS sequence"/>
</dbReference>